<feature type="domain" description="DUF2520" evidence="2">
    <location>
        <begin position="126"/>
        <end position="251"/>
    </location>
</feature>
<accession>A0A930MY61</accession>
<dbReference type="SUPFAM" id="SSF51735">
    <property type="entry name" value="NAD(P)-binding Rossmann-fold domains"/>
    <property type="match status" value="1"/>
</dbReference>
<organism evidence="3 4">
    <name type="scientific">Prevotella aurantiaca</name>
    <dbReference type="NCBI Taxonomy" id="596085"/>
    <lineage>
        <taxon>Bacteria</taxon>
        <taxon>Pseudomonadati</taxon>
        <taxon>Bacteroidota</taxon>
        <taxon>Bacteroidia</taxon>
        <taxon>Bacteroidales</taxon>
        <taxon>Prevotellaceae</taxon>
        <taxon>Prevotella</taxon>
    </lineage>
</organism>
<dbReference type="Gene3D" id="3.40.50.720">
    <property type="entry name" value="NAD(P)-binding Rossmann-like Domain"/>
    <property type="match status" value="1"/>
</dbReference>
<dbReference type="PANTHER" id="PTHR40459">
    <property type="entry name" value="CONSERVED HYPOTHETICAL ALANINE AND LEUCINE RICH PROTEIN"/>
    <property type="match status" value="1"/>
</dbReference>
<dbReference type="PANTHER" id="PTHR40459:SF1">
    <property type="entry name" value="CONSERVED HYPOTHETICAL ALANINE AND LEUCINE RICH PROTEIN"/>
    <property type="match status" value="1"/>
</dbReference>
<name>A0A930MY61_9BACT</name>
<evidence type="ECO:0000259" key="2">
    <source>
        <dbReference type="Pfam" id="PF10728"/>
    </source>
</evidence>
<dbReference type="RefSeq" id="WP_273158345.1">
    <property type="nucleotide sequence ID" value="NZ_JABZSJ010000004.1"/>
</dbReference>
<evidence type="ECO:0000313" key="3">
    <source>
        <dbReference type="EMBL" id="MBF1383576.1"/>
    </source>
</evidence>
<feature type="domain" description="Pyrroline-5-carboxylate reductase catalytic N-terminal" evidence="1">
    <location>
        <begin position="2"/>
        <end position="89"/>
    </location>
</feature>
<protein>
    <submittedName>
        <fullName evidence="3">DUF2520 domain-containing protein</fullName>
    </submittedName>
</protein>
<dbReference type="SUPFAM" id="SSF48179">
    <property type="entry name" value="6-phosphogluconate dehydrogenase C-terminal domain-like"/>
    <property type="match status" value="1"/>
</dbReference>
<dbReference type="InterPro" id="IPR037108">
    <property type="entry name" value="TM1727-like_C_sf"/>
</dbReference>
<gene>
    <name evidence="3" type="ORF">HXN26_01765</name>
</gene>
<dbReference type="AlphaFoldDB" id="A0A930MY61"/>
<proteinExistence type="predicted"/>
<dbReference type="InterPro" id="IPR036291">
    <property type="entry name" value="NAD(P)-bd_dom_sf"/>
</dbReference>
<dbReference type="EMBL" id="JABZSJ010000004">
    <property type="protein sequence ID" value="MBF1383576.1"/>
    <property type="molecule type" value="Genomic_DNA"/>
</dbReference>
<evidence type="ECO:0000313" key="4">
    <source>
        <dbReference type="Proteomes" id="UP000771736"/>
    </source>
</evidence>
<dbReference type="InterPro" id="IPR028939">
    <property type="entry name" value="P5C_Rdtase_cat_N"/>
</dbReference>
<dbReference type="Pfam" id="PF03807">
    <property type="entry name" value="F420_oxidored"/>
    <property type="match status" value="1"/>
</dbReference>
<reference evidence="3" key="1">
    <citation type="submission" date="2020-04" db="EMBL/GenBank/DDBJ databases">
        <title>Deep metagenomics examines the oral microbiome during advanced dental caries in children, revealing novel taxa and co-occurrences with host molecules.</title>
        <authorList>
            <person name="Baker J.L."/>
            <person name="Morton J.T."/>
            <person name="Dinis M."/>
            <person name="Alvarez R."/>
            <person name="Tran N.C."/>
            <person name="Knight R."/>
            <person name="Edlund A."/>
        </authorList>
    </citation>
    <scope>NUCLEOTIDE SEQUENCE</scope>
    <source>
        <strain evidence="3">JCVI_44_bin.5</strain>
    </source>
</reference>
<dbReference type="InterPro" id="IPR018931">
    <property type="entry name" value="DUF2520"/>
</dbReference>
<sequence>MKIALIGAGNLATVLGHALYNAKHDIVQVYSRTMAAAKQLAERLNAVPTDDLETITNDADLYIIALKDSVLHEVIGKICPNRSEKLFVHTAGSMPIDVFRGRTERYGVLYPMQTFSKTRIVDFRNIPVFVEANSISTMQTIIGVAQSVSDNVQELSSTDRRYLHLAAVWACNYVNHCYDLAAEVLQKVDLPFDVMLPLTDETARKIHELSPREAQTGPAIRYDENIIEAQMQLMNDNPKAQKIYELMAKSIHEKSKK</sequence>
<comment type="caution">
    <text evidence="3">The sequence shown here is derived from an EMBL/GenBank/DDBJ whole genome shotgun (WGS) entry which is preliminary data.</text>
</comment>
<evidence type="ECO:0000259" key="1">
    <source>
        <dbReference type="Pfam" id="PF03807"/>
    </source>
</evidence>
<dbReference type="Proteomes" id="UP000771736">
    <property type="component" value="Unassembled WGS sequence"/>
</dbReference>
<dbReference type="Gene3D" id="1.10.1040.20">
    <property type="entry name" value="ProC-like, C-terminal domain"/>
    <property type="match status" value="1"/>
</dbReference>
<dbReference type="Pfam" id="PF10728">
    <property type="entry name" value="DUF2520"/>
    <property type="match status" value="1"/>
</dbReference>
<dbReference type="InterPro" id="IPR008927">
    <property type="entry name" value="6-PGluconate_DH-like_C_sf"/>
</dbReference>